<dbReference type="Proteomes" id="UP001162992">
    <property type="component" value="Chromosome 11"/>
</dbReference>
<gene>
    <name evidence="1" type="ORF">O6H91_11G111500</name>
</gene>
<comment type="caution">
    <text evidence="1">The sequence shown here is derived from an EMBL/GenBank/DDBJ whole genome shotgun (WGS) entry which is preliminary data.</text>
</comment>
<name>A0ACC2CD95_DIPCM</name>
<evidence type="ECO:0000313" key="2">
    <source>
        <dbReference type="Proteomes" id="UP001162992"/>
    </source>
</evidence>
<evidence type="ECO:0000313" key="1">
    <source>
        <dbReference type="EMBL" id="KAJ7539843.1"/>
    </source>
</evidence>
<organism evidence="1 2">
    <name type="scientific">Diphasiastrum complanatum</name>
    <name type="common">Issler's clubmoss</name>
    <name type="synonym">Lycopodium complanatum</name>
    <dbReference type="NCBI Taxonomy" id="34168"/>
    <lineage>
        <taxon>Eukaryota</taxon>
        <taxon>Viridiplantae</taxon>
        <taxon>Streptophyta</taxon>
        <taxon>Embryophyta</taxon>
        <taxon>Tracheophyta</taxon>
        <taxon>Lycopodiopsida</taxon>
        <taxon>Lycopodiales</taxon>
        <taxon>Lycopodiaceae</taxon>
        <taxon>Lycopodioideae</taxon>
        <taxon>Diphasiastrum</taxon>
    </lineage>
</organism>
<dbReference type="EMBL" id="CM055102">
    <property type="protein sequence ID" value="KAJ7539843.1"/>
    <property type="molecule type" value="Genomic_DNA"/>
</dbReference>
<sequence>MRRLCGLKPYFELPPGLVLRCREVHFWCLFPEDVIDSSLLKVYESLLSCQERKEVYKAKTEKLQKERLLARTLVRTTLARYAGGCIHPSHLEFTKNNFGKPELLWPKYIVEKHGRKFPALCFNLSHTDSIIACAVTNNLMVGVDVEESKRVTRKDLMALARKKFSLKEASWLGSFQDQERQRQQFLKLWTLKEAYVKALGRGISGSPLKDFTVHLKESFWARKMIEDATALSCLSEAYTIQLELSNAAEVVLQNVGLSHDALHFLLFQPTPLQYASLCVQHPNVKADLHLSTHEDWKFYFWKTLPLAWDEPLKGATALAITG</sequence>
<reference evidence="2" key="1">
    <citation type="journal article" date="2024" name="Proc. Natl. Acad. Sci. U.S.A.">
        <title>Extraordinary preservation of gene collinearity over three hundred million years revealed in homosporous lycophytes.</title>
        <authorList>
            <person name="Li C."/>
            <person name="Wickell D."/>
            <person name="Kuo L.Y."/>
            <person name="Chen X."/>
            <person name="Nie B."/>
            <person name="Liao X."/>
            <person name="Peng D."/>
            <person name="Ji J."/>
            <person name="Jenkins J."/>
            <person name="Williams M."/>
            <person name="Shu S."/>
            <person name="Plott C."/>
            <person name="Barry K."/>
            <person name="Rajasekar S."/>
            <person name="Grimwood J."/>
            <person name="Han X."/>
            <person name="Sun S."/>
            <person name="Hou Z."/>
            <person name="He W."/>
            <person name="Dai G."/>
            <person name="Sun C."/>
            <person name="Schmutz J."/>
            <person name="Leebens-Mack J.H."/>
            <person name="Li F.W."/>
            <person name="Wang L."/>
        </authorList>
    </citation>
    <scope>NUCLEOTIDE SEQUENCE [LARGE SCALE GENOMIC DNA]</scope>
    <source>
        <strain evidence="2">cv. PW_Plant_1</strain>
    </source>
</reference>
<protein>
    <submittedName>
        <fullName evidence="1">Uncharacterized protein</fullName>
    </submittedName>
</protein>
<proteinExistence type="predicted"/>
<accession>A0ACC2CD95</accession>
<keyword evidence="2" id="KW-1185">Reference proteome</keyword>